<dbReference type="OrthoDB" id="2388386at2759"/>
<comment type="caution">
    <text evidence="2">The sequence shown here is derived from an EMBL/GenBank/DDBJ whole genome shotgun (WGS) entry which is preliminary data.</text>
</comment>
<dbReference type="EMBL" id="CAGKOT010000007">
    <property type="protein sequence ID" value="CAB5349494.1"/>
    <property type="molecule type" value="Genomic_DNA"/>
</dbReference>
<organism evidence="2 3">
    <name type="scientific">Rhizophagus irregularis</name>
    <dbReference type="NCBI Taxonomy" id="588596"/>
    <lineage>
        <taxon>Eukaryota</taxon>
        <taxon>Fungi</taxon>
        <taxon>Fungi incertae sedis</taxon>
        <taxon>Mucoromycota</taxon>
        <taxon>Glomeromycotina</taxon>
        <taxon>Glomeromycetes</taxon>
        <taxon>Glomerales</taxon>
        <taxon>Glomeraceae</taxon>
        <taxon>Rhizophagus</taxon>
    </lineage>
</organism>
<name>A0A915YXA6_9GLOM</name>
<gene>
    <name evidence="2" type="ORF">CHRIB12_LOCUS4734</name>
</gene>
<reference evidence="2" key="1">
    <citation type="submission" date="2020-05" db="EMBL/GenBank/DDBJ databases">
        <authorList>
            <person name="Rincon C."/>
            <person name="Sanders R I."/>
            <person name="Robbins C."/>
            <person name="Chaturvedi A."/>
        </authorList>
    </citation>
    <scope>NUCLEOTIDE SEQUENCE</scope>
    <source>
        <strain evidence="2">CHB12</strain>
    </source>
</reference>
<evidence type="ECO:0000313" key="3">
    <source>
        <dbReference type="Proteomes" id="UP000684084"/>
    </source>
</evidence>
<dbReference type="AlphaFoldDB" id="A0A915YXA6"/>
<protein>
    <submittedName>
        <fullName evidence="2">Uncharacterized protein</fullName>
    </submittedName>
</protein>
<evidence type="ECO:0000313" key="2">
    <source>
        <dbReference type="EMBL" id="CAB5349494.1"/>
    </source>
</evidence>
<sequence length="190" mass="22077">MSNGMSWARLYWINGHYREWDSEKQQLRRFGTVEIVLKKLENVESANQSWFEEAKSHLTITSKWPNIASCYGLTQDISDGNYMLNATEGEQEGFHSKTYDFSIPDNVDDFNNSSNQKTSKINNIFKTSSKRLSKIFKKLQINSKNDIQNDNRKETIQQGSINDEEAYNNPNLHSEEQDELEIPDEISPEK</sequence>
<accession>A0A915YXA6</accession>
<dbReference type="Proteomes" id="UP000684084">
    <property type="component" value="Unassembled WGS sequence"/>
</dbReference>
<feature type="region of interest" description="Disordered" evidence="1">
    <location>
        <begin position="146"/>
        <end position="190"/>
    </location>
</feature>
<evidence type="ECO:0000256" key="1">
    <source>
        <dbReference type="SAM" id="MobiDB-lite"/>
    </source>
</evidence>
<proteinExistence type="predicted"/>
<feature type="compositionally biased region" description="Acidic residues" evidence="1">
    <location>
        <begin position="176"/>
        <end position="190"/>
    </location>
</feature>
<dbReference type="VEuPathDB" id="FungiDB:RhiirFUN_022824"/>